<comment type="caution">
    <text evidence="1">The sequence shown here is derived from an EMBL/GenBank/DDBJ whole genome shotgun (WGS) entry which is preliminary data.</text>
</comment>
<proteinExistence type="predicted"/>
<reference evidence="1" key="1">
    <citation type="submission" date="2022-04" db="EMBL/GenBank/DDBJ databases">
        <title>Genome of the entomopathogenic fungus Entomophthora muscae.</title>
        <authorList>
            <person name="Elya C."/>
            <person name="Lovett B.R."/>
            <person name="Lee E."/>
            <person name="Macias A.M."/>
            <person name="Hajek A.E."/>
            <person name="De Bivort B.L."/>
            <person name="Kasson M.T."/>
            <person name="De Fine Licht H.H."/>
            <person name="Stajich J.E."/>
        </authorList>
    </citation>
    <scope>NUCLEOTIDE SEQUENCE</scope>
    <source>
        <strain evidence="1">Berkeley</strain>
    </source>
</reference>
<dbReference type="EMBL" id="QTSX02002262">
    <property type="protein sequence ID" value="KAJ9076613.1"/>
    <property type="molecule type" value="Genomic_DNA"/>
</dbReference>
<sequence>MGLPEPIQALIAEFGREEALFCQEMELIEGRMKKGESVIYFSERFYLEVQTLVSMGAATSGDVKGALLSYACPNRELSIALQLGIYGAGTVPMLMQHLDTFKEQLKIPFPDYKKATTFIVTDPKGRALEKDTINKPVAGSTPLANNTCTCYKCGQPGHLLWECKQPKANVCHADHEDSKEDVSLQENRKKKMRRRQKLLSSQATEKPLTASSNIPSPKIDPDPDPTPKDLPEEDGSLMDPDPSPEC</sequence>
<organism evidence="1 2">
    <name type="scientific">Entomophthora muscae</name>
    <dbReference type="NCBI Taxonomy" id="34485"/>
    <lineage>
        <taxon>Eukaryota</taxon>
        <taxon>Fungi</taxon>
        <taxon>Fungi incertae sedis</taxon>
        <taxon>Zoopagomycota</taxon>
        <taxon>Entomophthoromycotina</taxon>
        <taxon>Entomophthoromycetes</taxon>
        <taxon>Entomophthorales</taxon>
        <taxon>Entomophthoraceae</taxon>
        <taxon>Entomophthora</taxon>
    </lineage>
</organism>
<evidence type="ECO:0000313" key="2">
    <source>
        <dbReference type="Proteomes" id="UP001165960"/>
    </source>
</evidence>
<keyword evidence="2" id="KW-1185">Reference proteome</keyword>
<name>A0ACC2TPK3_9FUNG</name>
<evidence type="ECO:0000313" key="1">
    <source>
        <dbReference type="EMBL" id="KAJ9076613.1"/>
    </source>
</evidence>
<dbReference type="Proteomes" id="UP001165960">
    <property type="component" value="Unassembled WGS sequence"/>
</dbReference>
<protein>
    <submittedName>
        <fullName evidence="1">Uncharacterized protein</fullName>
    </submittedName>
</protein>
<gene>
    <name evidence="1" type="ORF">DSO57_1024483</name>
</gene>
<accession>A0ACC2TPK3</accession>